<dbReference type="EMBL" id="JANIEX010000743">
    <property type="protein sequence ID" value="KAJ3563587.1"/>
    <property type="molecule type" value="Genomic_DNA"/>
</dbReference>
<comment type="similarity">
    <text evidence="2">Belongs to the TUBGCP family.</text>
</comment>
<dbReference type="GO" id="GO:0007020">
    <property type="term" value="P:microtubule nucleation"/>
    <property type="evidence" value="ECO:0007669"/>
    <property type="project" value="UniProtKB-ARBA"/>
</dbReference>
<evidence type="ECO:0000313" key="8">
    <source>
        <dbReference type="Proteomes" id="UP001213000"/>
    </source>
</evidence>
<evidence type="ECO:0000256" key="1">
    <source>
        <dbReference type="ARBA" id="ARBA00004245"/>
    </source>
</evidence>
<feature type="domain" description="Gamma tubulin complex component C-terminal" evidence="6">
    <location>
        <begin position="1"/>
        <end position="195"/>
    </location>
</feature>
<keyword evidence="3" id="KW-0963">Cytoplasm</keyword>
<dbReference type="Pfam" id="PF04130">
    <property type="entry name" value="GCP_C_terminal"/>
    <property type="match status" value="1"/>
</dbReference>
<evidence type="ECO:0000256" key="3">
    <source>
        <dbReference type="ARBA" id="ARBA00022490"/>
    </source>
</evidence>
<comment type="caution">
    <text evidence="7">The sequence shown here is derived from an EMBL/GenBank/DDBJ whole genome shotgun (WGS) entry which is preliminary data.</text>
</comment>
<dbReference type="AlphaFoldDB" id="A0AAD5YTC3"/>
<evidence type="ECO:0000313" key="7">
    <source>
        <dbReference type="EMBL" id="KAJ3563587.1"/>
    </source>
</evidence>
<dbReference type="GO" id="GO:0005816">
    <property type="term" value="C:spindle pole body"/>
    <property type="evidence" value="ECO:0007669"/>
    <property type="project" value="UniProtKB-ARBA"/>
</dbReference>
<evidence type="ECO:0000256" key="2">
    <source>
        <dbReference type="ARBA" id="ARBA00010337"/>
    </source>
</evidence>
<dbReference type="InterPro" id="IPR040457">
    <property type="entry name" value="GCP_C"/>
</dbReference>
<dbReference type="GO" id="GO:0043015">
    <property type="term" value="F:gamma-tubulin binding"/>
    <property type="evidence" value="ECO:0007669"/>
    <property type="project" value="InterPro"/>
</dbReference>
<reference evidence="7" key="1">
    <citation type="submission" date="2022-07" db="EMBL/GenBank/DDBJ databases">
        <title>Genome Sequence of Leucocoprinus birnbaumii.</title>
        <authorList>
            <person name="Buettner E."/>
        </authorList>
    </citation>
    <scope>NUCLEOTIDE SEQUENCE</scope>
    <source>
        <strain evidence="7">VT141</strain>
    </source>
</reference>
<evidence type="ECO:0000259" key="6">
    <source>
        <dbReference type="Pfam" id="PF04130"/>
    </source>
</evidence>
<keyword evidence="4" id="KW-0493">Microtubule</keyword>
<sequence length="219" mass="23902">MTDVVDLEFRKLKETLAKGVDAVASGTQRTPGGDDYLDFTTLRTIHAAYLDRLLSGCLLNNPALTLIIHSILESCEQFVAHVERWGGDVLPALLFEGSLRGGSDQVGVLVQERWKIVSDLNQTLRSHLQSFYEQLTVSTSQQPFSGGVDASKSILINASIANQSLAQGALKNIGSAEAEARRHVERLLLRLDFNGEFSTPKSIPIREGDEEILVEGGIV</sequence>
<keyword evidence="5" id="KW-0206">Cytoskeleton</keyword>
<dbReference type="Proteomes" id="UP001213000">
    <property type="component" value="Unassembled WGS sequence"/>
</dbReference>
<organism evidence="7 8">
    <name type="scientific">Leucocoprinus birnbaumii</name>
    <dbReference type="NCBI Taxonomy" id="56174"/>
    <lineage>
        <taxon>Eukaryota</taxon>
        <taxon>Fungi</taxon>
        <taxon>Dikarya</taxon>
        <taxon>Basidiomycota</taxon>
        <taxon>Agaricomycotina</taxon>
        <taxon>Agaricomycetes</taxon>
        <taxon>Agaricomycetidae</taxon>
        <taxon>Agaricales</taxon>
        <taxon>Agaricineae</taxon>
        <taxon>Agaricaceae</taxon>
        <taxon>Leucocoprinus</taxon>
    </lineage>
</organism>
<evidence type="ECO:0000256" key="5">
    <source>
        <dbReference type="ARBA" id="ARBA00023212"/>
    </source>
</evidence>
<dbReference type="GO" id="GO:0005874">
    <property type="term" value="C:microtubule"/>
    <property type="evidence" value="ECO:0007669"/>
    <property type="project" value="UniProtKB-KW"/>
</dbReference>
<dbReference type="GO" id="GO:0000930">
    <property type="term" value="C:gamma-tubulin complex"/>
    <property type="evidence" value="ECO:0007669"/>
    <property type="project" value="UniProtKB-ARBA"/>
</dbReference>
<accession>A0AAD5YTC3</accession>
<dbReference type="Gene3D" id="1.20.120.1900">
    <property type="entry name" value="Gamma-tubulin complex, C-terminal domain"/>
    <property type="match status" value="1"/>
</dbReference>
<comment type="subcellular location">
    <subcellularLocation>
        <location evidence="1">Cytoplasm</location>
        <location evidence="1">Cytoskeleton</location>
    </subcellularLocation>
</comment>
<keyword evidence="8" id="KW-1185">Reference proteome</keyword>
<gene>
    <name evidence="7" type="ORF">NP233_g8848</name>
</gene>
<name>A0AAD5YTC3_9AGAR</name>
<protein>
    <recommendedName>
        <fullName evidence="6">Gamma tubulin complex component C-terminal domain-containing protein</fullName>
    </recommendedName>
</protein>
<proteinExistence type="inferred from homology"/>
<evidence type="ECO:0000256" key="4">
    <source>
        <dbReference type="ARBA" id="ARBA00022701"/>
    </source>
</evidence>
<dbReference type="InterPro" id="IPR042241">
    <property type="entry name" value="GCP_C_sf"/>
</dbReference>